<name>A0A955L649_9BACT</name>
<dbReference type="Gene3D" id="3.20.20.190">
    <property type="entry name" value="Phosphatidylinositol (PI) phosphodiesterase"/>
    <property type="match status" value="1"/>
</dbReference>
<dbReference type="Proteomes" id="UP000783287">
    <property type="component" value="Unassembled WGS sequence"/>
</dbReference>
<feature type="non-terminal residue" evidence="1">
    <location>
        <position position="1"/>
    </location>
</feature>
<gene>
    <name evidence="1" type="ORF">KC909_04320</name>
</gene>
<dbReference type="EMBL" id="JAGQLK010000090">
    <property type="protein sequence ID" value="MCA9383567.1"/>
    <property type="molecule type" value="Genomic_DNA"/>
</dbReference>
<comment type="caution">
    <text evidence="1">The sequence shown here is derived from an EMBL/GenBank/DDBJ whole genome shotgun (WGS) entry which is preliminary data.</text>
</comment>
<reference evidence="1" key="2">
    <citation type="journal article" date="2021" name="Microbiome">
        <title>Successional dynamics and alternative stable states in a saline activated sludge microbial community over 9 years.</title>
        <authorList>
            <person name="Wang Y."/>
            <person name="Ye J."/>
            <person name="Ju F."/>
            <person name="Liu L."/>
            <person name="Boyd J.A."/>
            <person name="Deng Y."/>
            <person name="Parks D.H."/>
            <person name="Jiang X."/>
            <person name="Yin X."/>
            <person name="Woodcroft B.J."/>
            <person name="Tyson G.W."/>
            <person name="Hugenholtz P."/>
            <person name="Polz M.F."/>
            <person name="Zhang T."/>
        </authorList>
    </citation>
    <scope>NUCLEOTIDE SEQUENCE</scope>
    <source>
        <strain evidence="1">HKST-UBA14</strain>
    </source>
</reference>
<protein>
    <submittedName>
        <fullName evidence="1">Uncharacterized protein</fullName>
    </submittedName>
</protein>
<evidence type="ECO:0000313" key="2">
    <source>
        <dbReference type="Proteomes" id="UP000783287"/>
    </source>
</evidence>
<dbReference type="GO" id="GO:0008081">
    <property type="term" value="F:phosphoric diester hydrolase activity"/>
    <property type="evidence" value="ECO:0007669"/>
    <property type="project" value="InterPro"/>
</dbReference>
<reference evidence="1" key="1">
    <citation type="submission" date="2020-04" db="EMBL/GenBank/DDBJ databases">
        <authorList>
            <person name="Zhang T."/>
        </authorList>
    </citation>
    <scope>NUCLEOTIDE SEQUENCE</scope>
    <source>
        <strain evidence="1">HKST-UBA14</strain>
    </source>
</reference>
<dbReference type="AlphaFoldDB" id="A0A955L649"/>
<dbReference type="GO" id="GO:0006629">
    <property type="term" value="P:lipid metabolic process"/>
    <property type="evidence" value="ECO:0007669"/>
    <property type="project" value="InterPro"/>
</dbReference>
<accession>A0A955L649</accession>
<organism evidence="1 2">
    <name type="scientific">Candidatus Dojkabacteria bacterium</name>
    <dbReference type="NCBI Taxonomy" id="2099670"/>
    <lineage>
        <taxon>Bacteria</taxon>
        <taxon>Candidatus Dojkabacteria</taxon>
    </lineage>
</organism>
<proteinExistence type="predicted"/>
<dbReference type="InterPro" id="IPR017946">
    <property type="entry name" value="PLC-like_Pdiesterase_TIM-brl"/>
</dbReference>
<dbReference type="SUPFAM" id="SSF51695">
    <property type="entry name" value="PLC-like phosphodiesterases"/>
    <property type="match status" value="1"/>
</dbReference>
<sequence>VDQLIKAQLTEKLSNNEMIFSLSDSDILSTYLKQTKFLNFDIKQKSINNALNILERINELDFSPSQIYIGARDLDRVERFNKVNFQGKLISLDQDPETYKQYIDAGVEYIRIWFKDLNASIVEDIHQYGGKVIVNIKEELPDSIARTAGNFSEQRLKEVDSLGVDGVLINNIELGRKLFPL</sequence>
<evidence type="ECO:0000313" key="1">
    <source>
        <dbReference type="EMBL" id="MCA9383567.1"/>
    </source>
</evidence>